<dbReference type="InterPro" id="IPR002347">
    <property type="entry name" value="SDR_fam"/>
</dbReference>
<dbReference type="SUPFAM" id="SSF51735">
    <property type="entry name" value="NAD(P)-binding Rossmann-fold domains"/>
    <property type="match status" value="1"/>
</dbReference>
<dbReference type="Gene3D" id="3.40.50.720">
    <property type="entry name" value="NAD(P)-binding Rossmann-like Domain"/>
    <property type="match status" value="1"/>
</dbReference>
<dbReference type="GO" id="GO:0016491">
    <property type="term" value="F:oxidoreductase activity"/>
    <property type="evidence" value="ECO:0007669"/>
    <property type="project" value="UniProtKB-KW"/>
</dbReference>
<evidence type="ECO:0000256" key="1">
    <source>
        <dbReference type="ARBA" id="ARBA00023002"/>
    </source>
</evidence>
<accession>A0A9P6VDF9</accession>
<proteinExistence type="predicted"/>
<reference evidence="3" key="1">
    <citation type="submission" date="2019-07" db="EMBL/GenBank/DDBJ databases">
        <title>Hyphodiscus hymeniophilus genome sequencing and assembly.</title>
        <authorList>
            <person name="Kramer G."/>
            <person name="Nodwell J."/>
        </authorList>
    </citation>
    <scope>NUCLEOTIDE SEQUENCE</scope>
    <source>
        <strain evidence="3">ATCC 34498</strain>
    </source>
</reference>
<dbReference type="EMBL" id="VNKQ01000020">
    <property type="protein sequence ID" value="KAG0644975.1"/>
    <property type="molecule type" value="Genomic_DNA"/>
</dbReference>
<comment type="caution">
    <text evidence="3">The sequence shown here is derived from an EMBL/GenBank/DDBJ whole genome shotgun (WGS) entry which is preliminary data.</text>
</comment>
<organism evidence="3 4">
    <name type="scientific">Hyphodiscus hymeniophilus</name>
    <dbReference type="NCBI Taxonomy" id="353542"/>
    <lineage>
        <taxon>Eukaryota</taxon>
        <taxon>Fungi</taxon>
        <taxon>Dikarya</taxon>
        <taxon>Ascomycota</taxon>
        <taxon>Pezizomycotina</taxon>
        <taxon>Leotiomycetes</taxon>
        <taxon>Helotiales</taxon>
        <taxon>Hyphodiscaceae</taxon>
        <taxon>Hyphodiscus</taxon>
    </lineage>
</organism>
<dbReference type="Pfam" id="PF00106">
    <property type="entry name" value="adh_short"/>
    <property type="match status" value="1"/>
</dbReference>
<evidence type="ECO:0000313" key="4">
    <source>
        <dbReference type="Proteomes" id="UP000785200"/>
    </source>
</evidence>
<dbReference type="PRINTS" id="PR00081">
    <property type="entry name" value="GDHRDH"/>
</dbReference>
<keyword evidence="4" id="KW-1185">Reference proteome</keyword>
<dbReference type="PANTHER" id="PTHR43157">
    <property type="entry name" value="PHOSPHATIDYLINOSITOL-GLYCAN BIOSYNTHESIS CLASS F PROTEIN-RELATED"/>
    <property type="match status" value="1"/>
</dbReference>
<protein>
    <submittedName>
        <fullName evidence="3">Short chain dehydrogenase atnD</fullName>
    </submittedName>
</protein>
<evidence type="ECO:0000313" key="3">
    <source>
        <dbReference type="EMBL" id="KAG0644975.1"/>
    </source>
</evidence>
<evidence type="ECO:0000256" key="2">
    <source>
        <dbReference type="SAM" id="SignalP"/>
    </source>
</evidence>
<sequence length="346" mass="38171">MAPWVLSFLYSQLFVTIPSPTTSFAGQTIIVTGSNTGLGLEAAKHFVRLNASKVILAVRTPSKGQAAQRAIEASNPLSRTVIEVWELNLSSFKSVKAFAERVTTLDRLDVLLENAGMMTTKFKLVEGNECMITTNVLATEILALLVLPKLRETAEKFGVQPRLSIVTSDLHFVAKFKERHANPEDLFAALNSEEIADMDDRYAVSKLLEVFFVRELAFRIAEHDGKGPSVIVNCMTPGACHSDFMRELTGVGKWMFKLAAAIIARSTEVGSRTLLASASAGPESHGKYMADCQVTRAEEKLTASVMEREEFYANHESKEGREMQGRLWEQTMRKLEGIVPGVAKIV</sequence>
<keyword evidence="1" id="KW-0560">Oxidoreductase</keyword>
<dbReference type="AlphaFoldDB" id="A0A9P6VDF9"/>
<dbReference type="Proteomes" id="UP000785200">
    <property type="component" value="Unassembled WGS sequence"/>
</dbReference>
<feature type="signal peptide" evidence="2">
    <location>
        <begin position="1"/>
        <end position="23"/>
    </location>
</feature>
<gene>
    <name evidence="3" type="ORF">D0Z07_9146</name>
</gene>
<dbReference type="InterPro" id="IPR036291">
    <property type="entry name" value="NAD(P)-bd_dom_sf"/>
</dbReference>
<dbReference type="PANTHER" id="PTHR43157:SF31">
    <property type="entry name" value="PHOSPHATIDYLINOSITOL-GLYCAN BIOSYNTHESIS CLASS F PROTEIN"/>
    <property type="match status" value="1"/>
</dbReference>
<name>A0A9P6VDF9_9HELO</name>
<feature type="chain" id="PRO_5040474733" evidence="2">
    <location>
        <begin position="24"/>
        <end position="346"/>
    </location>
</feature>
<keyword evidence="2" id="KW-0732">Signal</keyword>
<dbReference type="OrthoDB" id="542013at2759"/>